<dbReference type="EMBL" id="JAWDGP010006716">
    <property type="protein sequence ID" value="KAK3736362.1"/>
    <property type="molecule type" value="Genomic_DNA"/>
</dbReference>
<name>A0AAE1CUR6_9GAST</name>
<dbReference type="AlphaFoldDB" id="A0AAE1CUR6"/>
<protein>
    <submittedName>
        <fullName evidence="1">Uncharacterized protein</fullName>
    </submittedName>
</protein>
<feature type="non-terminal residue" evidence="1">
    <location>
        <position position="1"/>
    </location>
</feature>
<evidence type="ECO:0000313" key="2">
    <source>
        <dbReference type="Proteomes" id="UP001283361"/>
    </source>
</evidence>
<reference evidence="1" key="1">
    <citation type="journal article" date="2023" name="G3 (Bethesda)">
        <title>A reference genome for the long-term kleptoplast-retaining sea slug Elysia crispata morphotype clarki.</title>
        <authorList>
            <person name="Eastman K.E."/>
            <person name="Pendleton A.L."/>
            <person name="Shaikh M.A."/>
            <person name="Suttiyut T."/>
            <person name="Ogas R."/>
            <person name="Tomko P."/>
            <person name="Gavelis G."/>
            <person name="Widhalm J.R."/>
            <person name="Wisecaver J.H."/>
        </authorList>
    </citation>
    <scope>NUCLEOTIDE SEQUENCE</scope>
    <source>
        <strain evidence="1">ECLA1</strain>
    </source>
</reference>
<evidence type="ECO:0000313" key="1">
    <source>
        <dbReference type="EMBL" id="KAK3736362.1"/>
    </source>
</evidence>
<comment type="caution">
    <text evidence="1">The sequence shown here is derived from an EMBL/GenBank/DDBJ whole genome shotgun (WGS) entry which is preliminary data.</text>
</comment>
<gene>
    <name evidence="1" type="ORF">RRG08_012909</name>
</gene>
<accession>A0AAE1CUR6</accession>
<dbReference type="Proteomes" id="UP001283361">
    <property type="component" value="Unassembled WGS sequence"/>
</dbReference>
<keyword evidence="2" id="KW-1185">Reference proteome</keyword>
<sequence>LRNSCPTSNYSFLNESWCTGFQITVKRTKPLCPTCRIFLWGQFCSWQP</sequence>
<proteinExistence type="predicted"/>
<organism evidence="1 2">
    <name type="scientific">Elysia crispata</name>
    <name type="common">lettuce slug</name>
    <dbReference type="NCBI Taxonomy" id="231223"/>
    <lineage>
        <taxon>Eukaryota</taxon>
        <taxon>Metazoa</taxon>
        <taxon>Spiralia</taxon>
        <taxon>Lophotrochozoa</taxon>
        <taxon>Mollusca</taxon>
        <taxon>Gastropoda</taxon>
        <taxon>Heterobranchia</taxon>
        <taxon>Euthyneura</taxon>
        <taxon>Panpulmonata</taxon>
        <taxon>Sacoglossa</taxon>
        <taxon>Placobranchoidea</taxon>
        <taxon>Plakobranchidae</taxon>
        <taxon>Elysia</taxon>
    </lineage>
</organism>